<keyword evidence="2" id="KW-0812">Transmembrane</keyword>
<protein>
    <submittedName>
        <fullName evidence="3">Putative hydrophobic protein (TIGR00341 family)</fullName>
    </submittedName>
</protein>
<keyword evidence="2" id="KW-0472">Membrane</keyword>
<organism evidence="3 4">
    <name type="scientific">Natrinema hispanicum</name>
    <dbReference type="NCBI Taxonomy" id="392421"/>
    <lineage>
        <taxon>Archaea</taxon>
        <taxon>Methanobacteriati</taxon>
        <taxon>Methanobacteriota</taxon>
        <taxon>Stenosarchaea group</taxon>
        <taxon>Halobacteria</taxon>
        <taxon>Halobacteriales</taxon>
        <taxon>Natrialbaceae</taxon>
        <taxon>Natrinema</taxon>
    </lineage>
</organism>
<evidence type="ECO:0000313" key="3">
    <source>
        <dbReference type="EMBL" id="RZV10320.1"/>
    </source>
</evidence>
<feature type="transmembrane region" description="Helical" evidence="2">
    <location>
        <begin position="314"/>
        <end position="336"/>
    </location>
</feature>
<feature type="transmembrane region" description="Helical" evidence="2">
    <location>
        <begin position="110"/>
        <end position="130"/>
    </location>
</feature>
<name>A0A482YBQ8_9EURY</name>
<dbReference type="RefSeq" id="WP_130499851.1">
    <property type="nucleotide sequence ID" value="NZ_SHMP01000004.1"/>
</dbReference>
<dbReference type="PANTHER" id="PTHR20992:SF9">
    <property type="entry name" value="AT15442P-RELATED"/>
    <property type="match status" value="1"/>
</dbReference>
<comment type="caution">
    <text evidence="3">The sequence shown here is derived from an EMBL/GenBank/DDBJ whole genome shotgun (WGS) entry which is preliminary data.</text>
</comment>
<feature type="region of interest" description="Disordered" evidence="1">
    <location>
        <begin position="456"/>
        <end position="479"/>
    </location>
</feature>
<evidence type="ECO:0000313" key="4">
    <source>
        <dbReference type="Proteomes" id="UP000291097"/>
    </source>
</evidence>
<reference evidence="3 4" key="1">
    <citation type="submission" date="2019-02" db="EMBL/GenBank/DDBJ databases">
        <title>Genomic Encyclopedia of Archaeal and Bacterial Type Strains, Phase II (KMG-II): from individual species to whole genera.</title>
        <authorList>
            <person name="Goeker M."/>
        </authorList>
    </citation>
    <scope>NUCLEOTIDE SEQUENCE [LARGE SCALE GENOMIC DNA]</scope>
    <source>
        <strain evidence="3 4">DSM 18328</strain>
    </source>
</reference>
<keyword evidence="2" id="KW-1133">Transmembrane helix</keyword>
<dbReference type="NCBIfam" id="TIGR00341">
    <property type="entry name" value="TIGR00341 family protein"/>
    <property type="match status" value="1"/>
</dbReference>
<feature type="transmembrane region" description="Helical" evidence="2">
    <location>
        <begin position="170"/>
        <end position="195"/>
    </location>
</feature>
<dbReference type="AlphaFoldDB" id="A0A482YBQ8"/>
<gene>
    <name evidence="3" type="ORF">BDK88_1473</name>
</gene>
<dbReference type="PANTHER" id="PTHR20992">
    <property type="entry name" value="AT15442P-RELATED"/>
    <property type="match status" value="1"/>
</dbReference>
<evidence type="ECO:0000256" key="1">
    <source>
        <dbReference type="SAM" id="MobiDB-lite"/>
    </source>
</evidence>
<dbReference type="Proteomes" id="UP000291097">
    <property type="component" value="Unassembled WGS sequence"/>
</dbReference>
<dbReference type="InterPro" id="IPR005240">
    <property type="entry name" value="DUF389"/>
</dbReference>
<sequence length="479" mass="50208">MRLVQVLIPEGNRDSVVAALDEQELDYAIFEETGRGEFEAMVQFPVPPTGVEPVLDDLRAAGVSESAYTIVLPTETVVSTRIQALQALYPGDRLSRDELKANAESLAPELSTYFAFIVLSTVIATGGLLLDSSATIIGAMVVAPLMGPAITASAGSVLADRELTTRGITLQVTGLLLAIAVAAALGVLLKGTVIVPPGTDIRTIPQVAERTSPDFLSLFIAFGSGIAGAISVSRGSGSTLVGVAIAVALIPPAATAGLGIAWEYAGVAASASVLVLVNLLAINLSALAIFWLSGYRPELTDQHGTVRASVLRRGAVLVIALVGLSVVLGLVTLAAYQTTTFEQQATAETEQFFDEPELSEYELESVEVDYNTQDLLLGHDPTVTVIAGRPTVESVPPDLADRLDRRLEERSGEDVAVRIGFIIGQESDPIPPTTGTSTSAVATSTPHAEWPLVSVGPDVSGGATKTVGDRFTPQWPFRR</sequence>
<feature type="transmembrane region" description="Helical" evidence="2">
    <location>
        <begin position="240"/>
        <end position="262"/>
    </location>
</feature>
<dbReference type="EMBL" id="SHMP01000004">
    <property type="protein sequence ID" value="RZV10320.1"/>
    <property type="molecule type" value="Genomic_DNA"/>
</dbReference>
<feature type="transmembrane region" description="Helical" evidence="2">
    <location>
        <begin position="215"/>
        <end position="233"/>
    </location>
</feature>
<proteinExistence type="predicted"/>
<dbReference type="Pfam" id="PF04087">
    <property type="entry name" value="DUF389"/>
    <property type="match status" value="1"/>
</dbReference>
<evidence type="ECO:0000256" key="2">
    <source>
        <dbReference type="SAM" id="Phobius"/>
    </source>
</evidence>
<dbReference type="OrthoDB" id="3266at2157"/>
<feature type="transmembrane region" description="Helical" evidence="2">
    <location>
        <begin position="136"/>
        <end position="158"/>
    </location>
</feature>
<accession>A0A482YBQ8</accession>
<feature type="transmembrane region" description="Helical" evidence="2">
    <location>
        <begin position="268"/>
        <end position="293"/>
    </location>
</feature>